<evidence type="ECO:0000313" key="1">
    <source>
        <dbReference type="EMBL" id="GAA5226753.1"/>
    </source>
</evidence>
<organism evidence="1 2">
    <name type="scientific">Paeniglutamicibacter antarcticus</name>
    <dbReference type="NCBI Taxonomy" id="494023"/>
    <lineage>
        <taxon>Bacteria</taxon>
        <taxon>Bacillati</taxon>
        <taxon>Actinomycetota</taxon>
        <taxon>Actinomycetes</taxon>
        <taxon>Micrococcales</taxon>
        <taxon>Micrococcaceae</taxon>
        <taxon>Paeniglutamicibacter</taxon>
    </lineage>
</organism>
<accession>A0ABP9TLW1</accession>
<dbReference type="EMBL" id="BAABLK010000022">
    <property type="protein sequence ID" value="GAA5226753.1"/>
    <property type="molecule type" value="Genomic_DNA"/>
</dbReference>
<reference evidence="2" key="1">
    <citation type="journal article" date="2019" name="Int. J. Syst. Evol. Microbiol.">
        <title>The Global Catalogue of Microorganisms (GCM) 10K type strain sequencing project: providing services to taxonomists for standard genome sequencing and annotation.</title>
        <authorList>
            <consortium name="The Broad Institute Genomics Platform"/>
            <consortium name="The Broad Institute Genome Sequencing Center for Infectious Disease"/>
            <person name="Wu L."/>
            <person name="Ma J."/>
        </authorList>
    </citation>
    <scope>NUCLEOTIDE SEQUENCE [LARGE SCALE GENOMIC DNA]</scope>
    <source>
        <strain evidence="2">JCM 18952</strain>
    </source>
</reference>
<dbReference type="Proteomes" id="UP001501257">
    <property type="component" value="Unassembled WGS sequence"/>
</dbReference>
<keyword evidence="2" id="KW-1185">Reference proteome</keyword>
<sequence length="44" mass="5093">MDYLDPEAGATVERIDTEQGRVDALANENWGGEKLIEWEQPMWK</sequence>
<evidence type="ECO:0000313" key="2">
    <source>
        <dbReference type="Proteomes" id="UP001501257"/>
    </source>
</evidence>
<name>A0ABP9TLW1_9MICC</name>
<comment type="caution">
    <text evidence="1">The sequence shown here is derived from an EMBL/GenBank/DDBJ whole genome shotgun (WGS) entry which is preliminary data.</text>
</comment>
<proteinExistence type="predicted"/>
<protein>
    <submittedName>
        <fullName evidence="1">Uncharacterized protein</fullName>
    </submittedName>
</protein>
<gene>
    <name evidence="1" type="ORF">GCM10025778_12860</name>
</gene>
<dbReference type="RefSeq" id="WP_345467067.1">
    <property type="nucleotide sequence ID" value="NZ_BAABLK010000022.1"/>
</dbReference>